<proteinExistence type="predicted"/>
<keyword evidence="2" id="KW-1185">Reference proteome</keyword>
<protein>
    <submittedName>
        <fullName evidence="1">Uncharacterized protein</fullName>
    </submittedName>
</protein>
<gene>
    <name evidence="1" type="ORF">KP509_34G054700</name>
</gene>
<dbReference type="InterPro" id="IPR036410">
    <property type="entry name" value="HSP_DnaJ_Cys-rich_dom_sf"/>
</dbReference>
<accession>A0A8T2QLB1</accession>
<name>A0A8T2QLB1_CERRI</name>
<dbReference type="OrthoDB" id="3355217at2759"/>
<dbReference type="Proteomes" id="UP000825935">
    <property type="component" value="Chromosome 34"/>
</dbReference>
<dbReference type="EMBL" id="CM035439">
    <property type="protein sequence ID" value="KAH7284449.1"/>
    <property type="molecule type" value="Genomic_DNA"/>
</dbReference>
<evidence type="ECO:0000313" key="2">
    <source>
        <dbReference type="Proteomes" id="UP000825935"/>
    </source>
</evidence>
<organism evidence="1 2">
    <name type="scientific">Ceratopteris richardii</name>
    <name type="common">Triangle waterfern</name>
    <dbReference type="NCBI Taxonomy" id="49495"/>
    <lineage>
        <taxon>Eukaryota</taxon>
        <taxon>Viridiplantae</taxon>
        <taxon>Streptophyta</taxon>
        <taxon>Embryophyta</taxon>
        <taxon>Tracheophyta</taxon>
        <taxon>Polypodiopsida</taxon>
        <taxon>Polypodiidae</taxon>
        <taxon>Polypodiales</taxon>
        <taxon>Pteridineae</taxon>
        <taxon>Pteridaceae</taxon>
        <taxon>Parkerioideae</taxon>
        <taxon>Ceratopteris</taxon>
    </lineage>
</organism>
<dbReference type="AlphaFoldDB" id="A0A8T2QLB1"/>
<dbReference type="PANTHER" id="PTHR15852">
    <property type="entry name" value="PLASTID TRANSCRIPTIONALLY ACTIVE PROTEIN"/>
    <property type="match status" value="1"/>
</dbReference>
<dbReference type="EMBL" id="CM035439">
    <property type="protein sequence ID" value="KAH7284448.1"/>
    <property type="molecule type" value="Genomic_DNA"/>
</dbReference>
<dbReference type="PANTHER" id="PTHR15852:SF54">
    <property type="entry name" value="PROTEIN SSUH2 HOMOLOG"/>
    <property type="match status" value="1"/>
</dbReference>
<evidence type="ECO:0000313" key="1">
    <source>
        <dbReference type="EMBL" id="KAH7284448.1"/>
    </source>
</evidence>
<reference evidence="1" key="1">
    <citation type="submission" date="2021-08" db="EMBL/GenBank/DDBJ databases">
        <title>WGS assembly of Ceratopteris richardii.</title>
        <authorList>
            <person name="Marchant D.B."/>
            <person name="Chen G."/>
            <person name="Jenkins J."/>
            <person name="Shu S."/>
            <person name="Leebens-Mack J."/>
            <person name="Grimwood J."/>
            <person name="Schmutz J."/>
            <person name="Soltis P."/>
            <person name="Soltis D."/>
            <person name="Chen Z.-H."/>
        </authorList>
    </citation>
    <scope>NUCLEOTIDE SEQUENCE</scope>
    <source>
        <strain evidence="1">Whitten #5841</strain>
        <tissue evidence="1">Leaf</tissue>
    </source>
</reference>
<dbReference type="OMA" id="CIVCKGS"/>
<dbReference type="SUPFAM" id="SSF57938">
    <property type="entry name" value="DnaJ/Hsp40 cysteine-rich domain"/>
    <property type="match status" value="1"/>
</dbReference>
<comment type="caution">
    <text evidence="1">The sequence shown here is derived from an EMBL/GenBank/DDBJ whole genome shotgun (WGS) entry which is preliminary data.</text>
</comment>
<sequence>MTTFVPTVNNLIAVVSASKESNDPSPDLSSDAYLRLMLGPWKDLKRPWLVQSESNVRRIGRKLPDPPCTMCKGTGQITCKQCRGRGRTNFIELVMLPKGEWPNWCRDCKGSGLGFCDRCLGTGEKRGIMGFHIDQDEQNENAN</sequence>